<evidence type="ECO:0000256" key="1">
    <source>
        <dbReference type="SAM" id="Phobius"/>
    </source>
</evidence>
<keyword evidence="1" id="KW-1133">Transmembrane helix</keyword>
<keyword evidence="1" id="KW-0812">Transmembrane</keyword>
<feature type="transmembrane region" description="Helical" evidence="1">
    <location>
        <begin position="62"/>
        <end position="83"/>
    </location>
</feature>
<dbReference type="KEGG" id="goy:GLS_c00950"/>
<dbReference type="Proteomes" id="UP000031656">
    <property type="component" value="Chromosome"/>
</dbReference>
<dbReference type="RefSeq" id="WP_011251690.1">
    <property type="nucleotide sequence ID" value="NZ_CP004373.1"/>
</dbReference>
<accession>A0A067Z0J8</accession>
<evidence type="ECO:0000313" key="3">
    <source>
        <dbReference type="Proteomes" id="UP000031656"/>
    </source>
</evidence>
<feature type="transmembrane region" description="Helical" evidence="1">
    <location>
        <begin position="6"/>
        <end position="23"/>
    </location>
</feature>
<proteinExistence type="predicted"/>
<name>A0A067Z0J8_GLUOY</name>
<keyword evidence="1" id="KW-0472">Membrane</keyword>
<protein>
    <recommendedName>
        <fullName evidence="4">Copper resistance protein D domain-containing protein</fullName>
    </recommendedName>
</protein>
<dbReference type="GeneID" id="56904344"/>
<dbReference type="AlphaFoldDB" id="A0A067Z0J8"/>
<organism evidence="2 3">
    <name type="scientific">Gluconobacter oxydans DSM 3504</name>
    <dbReference type="NCBI Taxonomy" id="1288313"/>
    <lineage>
        <taxon>Bacteria</taxon>
        <taxon>Pseudomonadati</taxon>
        <taxon>Pseudomonadota</taxon>
        <taxon>Alphaproteobacteria</taxon>
        <taxon>Acetobacterales</taxon>
        <taxon>Acetobacteraceae</taxon>
        <taxon>Gluconobacter</taxon>
    </lineage>
</organism>
<evidence type="ECO:0008006" key="4">
    <source>
        <dbReference type="Google" id="ProtNLM"/>
    </source>
</evidence>
<gene>
    <name evidence="2" type="ORF">GLS_c00950</name>
</gene>
<sequence length="150" mass="16397">MTGSIIWSLVLAIHLLCMTYWVGGSIYSTLVVRSTVGLLDPGPRNSVLLQGYTRFFRGLYQVVPFSLLSGWGLIFHEGGFAAVPWPVNAMQLLGLAMAVIFILTVQGPFRRARRAMRPQPALFDTLRSRTAMMAGLGVLTILVAAMARGI</sequence>
<dbReference type="HOGENOM" id="CLU_106186_1_0_5"/>
<feature type="transmembrane region" description="Helical" evidence="1">
    <location>
        <begin position="89"/>
        <end position="109"/>
    </location>
</feature>
<dbReference type="EMBL" id="CP004373">
    <property type="protein sequence ID" value="AHK70026.1"/>
    <property type="molecule type" value="Genomic_DNA"/>
</dbReference>
<feature type="transmembrane region" description="Helical" evidence="1">
    <location>
        <begin position="130"/>
        <end position="147"/>
    </location>
</feature>
<evidence type="ECO:0000313" key="2">
    <source>
        <dbReference type="EMBL" id="AHK70026.1"/>
    </source>
</evidence>
<reference evidence="2 3" key="1">
    <citation type="journal article" date="2015" name="Appl. Microbiol. Biotechnol.">
        <title>The consequence of an additional NADH dehydrogenase paralog on the growth of Gluconobacter oxydans DSM3504.</title>
        <authorList>
            <person name="Kostner D."/>
            <person name="Luchterhand B."/>
            <person name="Junker A."/>
            <person name="Volland S."/>
            <person name="Daniel R."/>
            <person name="Buchs J."/>
            <person name="Liebl W."/>
            <person name="Ehrenreich A."/>
        </authorList>
    </citation>
    <scope>NUCLEOTIDE SEQUENCE [LARGE SCALE GENOMIC DNA]</scope>
    <source>
        <strain evidence="2">DSM 3504</strain>
    </source>
</reference>